<dbReference type="PANTHER" id="PTHR20883">
    <property type="entry name" value="PHYTANOYL-COA DIOXYGENASE DOMAIN CONTAINING 1"/>
    <property type="match status" value="1"/>
</dbReference>
<evidence type="ECO:0000313" key="1">
    <source>
        <dbReference type="EMBL" id="SUZ71399.1"/>
    </source>
</evidence>
<organism evidence="1">
    <name type="scientific">marine metagenome</name>
    <dbReference type="NCBI Taxonomy" id="408172"/>
    <lineage>
        <taxon>unclassified sequences</taxon>
        <taxon>metagenomes</taxon>
        <taxon>ecological metagenomes</taxon>
    </lineage>
</organism>
<dbReference type="AlphaFoldDB" id="A0A381PZH5"/>
<proteinExistence type="predicted"/>
<dbReference type="Pfam" id="PF05721">
    <property type="entry name" value="PhyH"/>
    <property type="match status" value="1"/>
</dbReference>
<dbReference type="GO" id="GO:0046872">
    <property type="term" value="F:metal ion binding"/>
    <property type="evidence" value="ECO:0007669"/>
    <property type="project" value="UniProtKB-ARBA"/>
</dbReference>
<sequence>MDPKNFTETALDNIRRDGFTVIKDALVPEVRSAIRLGLDPWLQGTQMGRNDFEGIRSERVYALLAKVPEIAAMVEHRETLAIVDALLPKNHLLSAALAINLHPGETPQRFHIDDGGNALPIPQPRAMLGVSTMWALDDFTSENGATEVIPGSHHWSEDRKPQERGSTAINMPAGAVLIFAGNLFHRGGANRSAQHRLGITIQYCDPNMRQLENMSLAVPPTTAALFSTRIQALLGYSVIDPGFKGSVNGRHPKALIDPNYRGRKYRDELPPS</sequence>
<dbReference type="EMBL" id="UINC01001120">
    <property type="protein sequence ID" value="SUZ71399.1"/>
    <property type="molecule type" value="Genomic_DNA"/>
</dbReference>
<dbReference type="GO" id="GO:0016491">
    <property type="term" value="F:oxidoreductase activity"/>
    <property type="evidence" value="ECO:0007669"/>
    <property type="project" value="UniProtKB-ARBA"/>
</dbReference>
<protein>
    <recommendedName>
        <fullName evidence="2">Phytanoyl-CoA dioxygenase</fullName>
    </recommendedName>
</protein>
<dbReference type="PANTHER" id="PTHR20883:SF48">
    <property type="entry name" value="ECTOINE DIOXYGENASE"/>
    <property type="match status" value="1"/>
</dbReference>
<reference evidence="1" key="1">
    <citation type="submission" date="2018-05" db="EMBL/GenBank/DDBJ databases">
        <authorList>
            <person name="Lanie J.A."/>
            <person name="Ng W.-L."/>
            <person name="Kazmierczak K.M."/>
            <person name="Andrzejewski T.M."/>
            <person name="Davidsen T.M."/>
            <person name="Wayne K.J."/>
            <person name="Tettelin H."/>
            <person name="Glass J.I."/>
            <person name="Rusch D."/>
            <person name="Podicherti R."/>
            <person name="Tsui H.-C.T."/>
            <person name="Winkler M.E."/>
        </authorList>
    </citation>
    <scope>NUCLEOTIDE SEQUENCE</scope>
</reference>
<gene>
    <name evidence="1" type="ORF">METZ01_LOCUS24253</name>
</gene>
<name>A0A381PZH5_9ZZZZ</name>
<accession>A0A381PZH5</accession>
<dbReference type="SUPFAM" id="SSF51197">
    <property type="entry name" value="Clavaminate synthase-like"/>
    <property type="match status" value="1"/>
</dbReference>
<dbReference type="InterPro" id="IPR008775">
    <property type="entry name" value="Phytyl_CoA_dOase-like"/>
</dbReference>
<dbReference type="Gene3D" id="2.60.120.620">
    <property type="entry name" value="q2cbj1_9rhob like domain"/>
    <property type="match status" value="1"/>
</dbReference>
<evidence type="ECO:0008006" key="2">
    <source>
        <dbReference type="Google" id="ProtNLM"/>
    </source>
</evidence>